<proteinExistence type="predicted"/>
<dbReference type="InterPro" id="IPR027417">
    <property type="entry name" value="P-loop_NTPase"/>
</dbReference>
<dbReference type="AlphaFoldDB" id="A0A4Q1BHK0"/>
<dbReference type="SUPFAM" id="SSF52540">
    <property type="entry name" value="P-loop containing nucleoside triphosphate hydrolases"/>
    <property type="match status" value="1"/>
</dbReference>
<dbReference type="VEuPathDB" id="FungiDB:TREMEDRAFT_29341"/>
<comment type="caution">
    <text evidence="2">The sequence shown here is derived from an EMBL/GenBank/DDBJ whole genome shotgun (WGS) entry which is preliminary data.</text>
</comment>
<name>A0A4Q1BHK0_TREME</name>
<sequence>MAQNTTVSSAQPRTTSSLLAEIGYGTAAELILSVRYTNSPFGPTFLGSLDDKLLQHRPHVGSSTLQRGDLVEIIGSSDLGKTSLASFLLLTTLLPSSIKLSGGTEVPLGGRNAHASLIFPITHRSIVPTLAESMRSHVASMISAARPTETQFDDGDISSIIDTIVRTSLARLEVIRIKPRWKNWCLALRSILSPPDLTLDFSGLRYTNHGMSLVVCDGFADGFWPERWHEEERSGRKAQGLRGGDDVGMRDVMEMVGRLRKELGAIVVLTIQGIWQAGHTQFFTPHLSPPYPTPFTANPDDQPARSRDDPLHWPLNLQFTLIGRDRQMQLPADITLVDAMRTEQPLELQNFRGLFRVSRSHKVGGSKEGTKFSWRIGPEGPEGWDDPDDDMDMS</sequence>
<protein>
    <recommendedName>
        <fullName evidence="4">DNA recombination and repair protein Rad51-like C-terminal domain-containing protein</fullName>
    </recommendedName>
</protein>
<dbReference type="InParanoid" id="A0A4Q1BHK0"/>
<evidence type="ECO:0000313" key="3">
    <source>
        <dbReference type="Proteomes" id="UP000289152"/>
    </source>
</evidence>
<accession>A0A4Q1BHK0</accession>
<evidence type="ECO:0000256" key="1">
    <source>
        <dbReference type="SAM" id="MobiDB-lite"/>
    </source>
</evidence>
<dbReference type="STRING" id="5217.A0A4Q1BHK0"/>
<keyword evidence="3" id="KW-1185">Reference proteome</keyword>
<organism evidence="2 3">
    <name type="scientific">Tremella mesenterica</name>
    <name type="common">Jelly fungus</name>
    <dbReference type="NCBI Taxonomy" id="5217"/>
    <lineage>
        <taxon>Eukaryota</taxon>
        <taxon>Fungi</taxon>
        <taxon>Dikarya</taxon>
        <taxon>Basidiomycota</taxon>
        <taxon>Agaricomycotina</taxon>
        <taxon>Tremellomycetes</taxon>
        <taxon>Tremellales</taxon>
        <taxon>Tremellaceae</taxon>
        <taxon>Tremella</taxon>
    </lineage>
</organism>
<dbReference type="Gene3D" id="3.40.50.300">
    <property type="entry name" value="P-loop containing nucleotide triphosphate hydrolases"/>
    <property type="match status" value="1"/>
</dbReference>
<dbReference type="Proteomes" id="UP000289152">
    <property type="component" value="Unassembled WGS sequence"/>
</dbReference>
<evidence type="ECO:0008006" key="4">
    <source>
        <dbReference type="Google" id="ProtNLM"/>
    </source>
</evidence>
<feature type="compositionally biased region" description="Acidic residues" evidence="1">
    <location>
        <begin position="382"/>
        <end position="394"/>
    </location>
</feature>
<dbReference type="EMBL" id="SDIL01000078">
    <property type="protein sequence ID" value="RXK37088.1"/>
    <property type="molecule type" value="Genomic_DNA"/>
</dbReference>
<dbReference type="OrthoDB" id="420422at2759"/>
<reference evidence="2 3" key="1">
    <citation type="submission" date="2016-06" db="EMBL/GenBank/DDBJ databases">
        <title>Evolution of pathogenesis and genome organization in the Tremellales.</title>
        <authorList>
            <person name="Cuomo C."/>
            <person name="Litvintseva A."/>
            <person name="Heitman J."/>
            <person name="Chen Y."/>
            <person name="Sun S."/>
            <person name="Springer D."/>
            <person name="Dromer F."/>
            <person name="Young S."/>
            <person name="Zeng Q."/>
            <person name="Chapman S."/>
            <person name="Gujja S."/>
            <person name="Saif S."/>
            <person name="Birren B."/>
        </authorList>
    </citation>
    <scope>NUCLEOTIDE SEQUENCE [LARGE SCALE GENOMIC DNA]</scope>
    <source>
        <strain evidence="2 3">ATCC 28783</strain>
    </source>
</reference>
<evidence type="ECO:0000313" key="2">
    <source>
        <dbReference type="EMBL" id="RXK37088.1"/>
    </source>
</evidence>
<feature type="region of interest" description="Disordered" evidence="1">
    <location>
        <begin position="364"/>
        <end position="394"/>
    </location>
</feature>
<gene>
    <name evidence="2" type="ORF">M231_05676</name>
</gene>